<dbReference type="InterPro" id="IPR002306">
    <property type="entry name" value="Trp-tRNA-ligase"/>
</dbReference>
<dbReference type="Pfam" id="PF00579">
    <property type="entry name" value="tRNA-synt_1b"/>
    <property type="match status" value="1"/>
</dbReference>
<keyword evidence="5 9" id="KW-0067">ATP-binding</keyword>
<dbReference type="PANTHER" id="PTHR43766">
    <property type="entry name" value="TRYPTOPHAN--TRNA LIGASE, MITOCHONDRIAL"/>
    <property type="match status" value="1"/>
</dbReference>
<dbReference type="EMBL" id="MU253807">
    <property type="protein sequence ID" value="KAG9246365.1"/>
    <property type="molecule type" value="Genomic_DNA"/>
</dbReference>
<dbReference type="EC" id="6.1.1.2" evidence="2"/>
<dbReference type="GO" id="GO:0004830">
    <property type="term" value="F:tryptophan-tRNA ligase activity"/>
    <property type="evidence" value="ECO:0007669"/>
    <property type="project" value="UniProtKB-EC"/>
</dbReference>
<dbReference type="Gene3D" id="3.40.50.620">
    <property type="entry name" value="HUPs"/>
    <property type="match status" value="1"/>
</dbReference>
<keyword evidence="6 9" id="KW-0648">Protein biosynthesis</keyword>
<evidence type="ECO:0000313" key="10">
    <source>
        <dbReference type="EMBL" id="KAG9246365.1"/>
    </source>
</evidence>
<dbReference type="NCBIfam" id="TIGR00233">
    <property type="entry name" value="trpS"/>
    <property type="match status" value="1"/>
</dbReference>
<dbReference type="SUPFAM" id="SSF52374">
    <property type="entry name" value="Nucleotidylyl transferase"/>
    <property type="match status" value="1"/>
</dbReference>
<reference evidence="10" key="1">
    <citation type="journal article" date="2021" name="IMA Fungus">
        <title>Genomic characterization of three marine fungi, including Emericellopsis atlantica sp. nov. with signatures of a generalist lifestyle and marine biomass degradation.</title>
        <authorList>
            <person name="Hagestad O.C."/>
            <person name="Hou L."/>
            <person name="Andersen J.H."/>
            <person name="Hansen E.H."/>
            <person name="Altermark B."/>
            <person name="Li C."/>
            <person name="Kuhnert E."/>
            <person name="Cox R.J."/>
            <person name="Crous P.W."/>
            <person name="Spatafora J.W."/>
            <person name="Lail K."/>
            <person name="Amirebrahimi M."/>
            <person name="Lipzen A."/>
            <person name="Pangilinan J."/>
            <person name="Andreopoulos W."/>
            <person name="Hayes R.D."/>
            <person name="Ng V."/>
            <person name="Grigoriev I.V."/>
            <person name="Jackson S.A."/>
            <person name="Sutton T.D.S."/>
            <person name="Dobson A.D.W."/>
            <person name="Rama T."/>
        </authorList>
    </citation>
    <scope>NUCLEOTIDE SEQUENCE</scope>
    <source>
        <strain evidence="10">TRa3180A</strain>
    </source>
</reference>
<evidence type="ECO:0000256" key="9">
    <source>
        <dbReference type="RuleBase" id="RU363036"/>
    </source>
</evidence>
<dbReference type="Gene3D" id="1.10.240.10">
    <property type="entry name" value="Tyrosyl-Transfer RNA Synthetase"/>
    <property type="match status" value="1"/>
</dbReference>
<keyword evidence="4 9" id="KW-0547">Nucleotide-binding</keyword>
<evidence type="ECO:0000256" key="7">
    <source>
        <dbReference type="ARBA" id="ARBA00023146"/>
    </source>
</evidence>
<evidence type="ECO:0000256" key="5">
    <source>
        <dbReference type="ARBA" id="ARBA00022840"/>
    </source>
</evidence>
<accession>A0A9P7Z7F7</accession>
<comment type="caution">
    <text evidence="10">The sequence shown here is derived from an EMBL/GenBank/DDBJ whole genome shotgun (WGS) entry which is preliminary data.</text>
</comment>
<evidence type="ECO:0000313" key="11">
    <source>
        <dbReference type="Proteomes" id="UP000887226"/>
    </source>
</evidence>
<dbReference type="InterPro" id="IPR050203">
    <property type="entry name" value="Trp-tRNA_synthetase"/>
</dbReference>
<dbReference type="CDD" id="cd00806">
    <property type="entry name" value="TrpRS_core"/>
    <property type="match status" value="1"/>
</dbReference>
<comment type="similarity">
    <text evidence="1 9">Belongs to the class-I aminoacyl-tRNA synthetase family.</text>
</comment>
<evidence type="ECO:0000256" key="1">
    <source>
        <dbReference type="ARBA" id="ARBA00005594"/>
    </source>
</evidence>
<organism evidence="10 11">
    <name type="scientific">Calycina marina</name>
    <dbReference type="NCBI Taxonomy" id="1763456"/>
    <lineage>
        <taxon>Eukaryota</taxon>
        <taxon>Fungi</taxon>
        <taxon>Dikarya</taxon>
        <taxon>Ascomycota</taxon>
        <taxon>Pezizomycotina</taxon>
        <taxon>Leotiomycetes</taxon>
        <taxon>Helotiales</taxon>
        <taxon>Pezizellaceae</taxon>
        <taxon>Calycina</taxon>
    </lineage>
</organism>
<dbReference type="InterPro" id="IPR001412">
    <property type="entry name" value="aa-tRNA-synth_I_CS"/>
</dbReference>
<evidence type="ECO:0000256" key="4">
    <source>
        <dbReference type="ARBA" id="ARBA00022741"/>
    </source>
</evidence>
<dbReference type="GO" id="GO:0005524">
    <property type="term" value="F:ATP binding"/>
    <property type="evidence" value="ECO:0007669"/>
    <property type="project" value="UniProtKB-KW"/>
</dbReference>
<keyword evidence="3 9" id="KW-0436">Ligase</keyword>
<keyword evidence="11" id="KW-1185">Reference proteome</keyword>
<sequence>MSLPRHRLLSPHPLKNVLPKSSCLPISFRRLNSASPQTHENQVIFSGIQPTGVPHIGNYLGALQQWVNLQSTARPSTKLLFSIVDWHAITKAQDPALLARRSRETLATLLAVGIDPERSVVFLQSSVPQHLELYWQLLCTATTWGGLSRMTSWKSKIGIPADSDPLDPISGKPPMGLFNYPVLQAADILIHRATHVPVGDDQSQHLELTRQLTTSFNHIYATTFTPPQTLLSPAKRIMSLTTPLSKMSKSDHNPLSRILITSPPAAITLALKAALTDSLNTITYSPLERPGVSNLLDLYSYFDPQQRTPAALAASCRGMGLGALKALVAEAVVEGLAPVRETYERVVGEDESSGGAFLRGVRERGGRRARDSAEETMVGVRRAMGFWR</sequence>
<evidence type="ECO:0000256" key="3">
    <source>
        <dbReference type="ARBA" id="ARBA00022598"/>
    </source>
</evidence>
<dbReference type="GO" id="GO:0070183">
    <property type="term" value="P:mitochondrial tryptophanyl-tRNA aminoacylation"/>
    <property type="evidence" value="ECO:0007669"/>
    <property type="project" value="TreeGrafter"/>
</dbReference>
<evidence type="ECO:0000256" key="2">
    <source>
        <dbReference type="ARBA" id="ARBA00013161"/>
    </source>
</evidence>
<dbReference type="PROSITE" id="PS00178">
    <property type="entry name" value="AA_TRNA_LIGASE_I"/>
    <property type="match status" value="1"/>
</dbReference>
<dbReference type="OrthoDB" id="15808at2759"/>
<name>A0A9P7Z7F7_9HELO</name>
<evidence type="ECO:0000256" key="6">
    <source>
        <dbReference type="ARBA" id="ARBA00022917"/>
    </source>
</evidence>
<evidence type="ECO:0000256" key="8">
    <source>
        <dbReference type="ARBA" id="ARBA00030268"/>
    </source>
</evidence>
<gene>
    <name evidence="10" type="ORF">BJ878DRAFT_497358</name>
</gene>
<proteinExistence type="inferred from homology"/>
<dbReference type="InterPro" id="IPR014729">
    <property type="entry name" value="Rossmann-like_a/b/a_fold"/>
</dbReference>
<dbReference type="PANTHER" id="PTHR43766:SF1">
    <property type="entry name" value="TRYPTOPHAN--TRNA LIGASE, MITOCHONDRIAL"/>
    <property type="match status" value="1"/>
</dbReference>
<dbReference type="AlphaFoldDB" id="A0A9P7Z7F7"/>
<dbReference type="PRINTS" id="PR01039">
    <property type="entry name" value="TRNASYNTHTRP"/>
</dbReference>
<dbReference type="Proteomes" id="UP000887226">
    <property type="component" value="Unassembled WGS sequence"/>
</dbReference>
<dbReference type="GO" id="GO:0005759">
    <property type="term" value="C:mitochondrial matrix"/>
    <property type="evidence" value="ECO:0007669"/>
    <property type="project" value="TreeGrafter"/>
</dbReference>
<keyword evidence="7 9" id="KW-0030">Aminoacyl-tRNA synthetase</keyword>
<dbReference type="InterPro" id="IPR002305">
    <property type="entry name" value="aa-tRNA-synth_Ic"/>
</dbReference>
<protein>
    <recommendedName>
        <fullName evidence="2">tryptophan--tRNA ligase</fullName>
        <ecNumber evidence="2">6.1.1.2</ecNumber>
    </recommendedName>
    <alternativeName>
        <fullName evidence="8">Tryptophanyl-tRNA synthetase</fullName>
    </alternativeName>
</protein>